<evidence type="ECO:0000256" key="12">
    <source>
        <dbReference type="ARBA" id="ARBA00059167"/>
    </source>
</evidence>
<dbReference type="FunFam" id="3.50.50.60:FF:000034">
    <property type="entry name" value="sulfide:quinone oxidoreductase, mitochondrial"/>
    <property type="match status" value="1"/>
</dbReference>
<evidence type="ECO:0000256" key="16">
    <source>
        <dbReference type="ARBA" id="ARBA00082958"/>
    </source>
</evidence>
<comment type="catalytic activity">
    <reaction evidence="10">
        <text>ubiquinone-10 + hydrogen sulfide + glutathione + H(+) = S-sulfanylglutathione + ubiquinol-10</text>
        <dbReference type="Rhea" id="RHEA:62608"/>
        <dbReference type="ChEBI" id="CHEBI:15378"/>
        <dbReference type="ChEBI" id="CHEBI:29919"/>
        <dbReference type="ChEBI" id="CHEBI:46245"/>
        <dbReference type="ChEBI" id="CHEBI:57925"/>
        <dbReference type="ChEBI" id="CHEBI:58905"/>
        <dbReference type="ChEBI" id="CHEBI:64183"/>
    </reaction>
    <physiologicalReaction direction="left-to-right" evidence="10">
        <dbReference type="Rhea" id="RHEA:62609"/>
    </physiologicalReaction>
</comment>
<dbReference type="InterPro" id="IPR015904">
    <property type="entry name" value="Sulphide_quinone_reductase"/>
</dbReference>
<protein>
    <recommendedName>
        <fullName evidence="15">Sulfide:quinone oxidoreductase, mitochondrial</fullName>
        <ecNumber evidence="14">1.8.5.8</ecNumber>
    </recommendedName>
    <alternativeName>
        <fullName evidence="16">Sulfide quinone oxidoreductase</fullName>
    </alternativeName>
</protein>
<evidence type="ECO:0000256" key="2">
    <source>
        <dbReference type="ARBA" id="ARBA00004173"/>
    </source>
</evidence>
<dbReference type="PANTHER" id="PTHR10632">
    <property type="entry name" value="SULFIDE:QUINONE OXIDOREDUCTASE"/>
    <property type="match status" value="1"/>
</dbReference>
<evidence type="ECO:0000256" key="15">
    <source>
        <dbReference type="ARBA" id="ARBA00070160"/>
    </source>
</evidence>
<evidence type="ECO:0000256" key="9">
    <source>
        <dbReference type="ARBA" id="ARBA00051038"/>
    </source>
</evidence>
<keyword evidence="8" id="KW-0496">Mitochondrion</keyword>
<dbReference type="SUPFAM" id="SSF51905">
    <property type="entry name" value="FAD/NAD(P)-binding domain"/>
    <property type="match status" value="2"/>
</dbReference>
<keyword evidence="6" id="KW-0809">Transit peptide</keyword>
<proteinExistence type="inferred from homology"/>
<accession>A0A0N4Z1R7</accession>
<evidence type="ECO:0000256" key="1">
    <source>
        <dbReference type="ARBA" id="ARBA00001974"/>
    </source>
</evidence>
<comment type="cofactor">
    <cofactor evidence="1">
        <name>FAD</name>
        <dbReference type="ChEBI" id="CHEBI:57692"/>
    </cofactor>
</comment>
<dbReference type="GO" id="GO:0048038">
    <property type="term" value="F:quinone binding"/>
    <property type="evidence" value="ECO:0007669"/>
    <property type="project" value="UniProtKB-KW"/>
</dbReference>
<evidence type="ECO:0000256" key="6">
    <source>
        <dbReference type="ARBA" id="ARBA00022946"/>
    </source>
</evidence>
<evidence type="ECO:0000256" key="5">
    <source>
        <dbReference type="ARBA" id="ARBA00022827"/>
    </source>
</evidence>
<dbReference type="AlphaFoldDB" id="A0A0N4Z1R7"/>
<evidence type="ECO:0000256" key="8">
    <source>
        <dbReference type="ARBA" id="ARBA00023128"/>
    </source>
</evidence>
<dbReference type="WBParaSite" id="PTRK_0000081300.1">
    <property type="protein sequence ID" value="PTRK_0000081300.1"/>
    <property type="gene ID" value="PTRK_0000081300"/>
</dbReference>
<evidence type="ECO:0000256" key="4">
    <source>
        <dbReference type="ARBA" id="ARBA00022719"/>
    </source>
</evidence>
<dbReference type="PANTHER" id="PTHR10632:SF2">
    <property type="entry name" value="SULFIDE:QUINONE OXIDOREDUCTASE, MITOCHONDRIAL"/>
    <property type="match status" value="1"/>
</dbReference>
<reference evidence="19" key="1">
    <citation type="submission" date="2017-02" db="UniProtKB">
        <authorList>
            <consortium name="WormBaseParasite"/>
        </authorList>
    </citation>
    <scope>IDENTIFICATION</scope>
</reference>
<evidence type="ECO:0000256" key="7">
    <source>
        <dbReference type="ARBA" id="ARBA00023002"/>
    </source>
</evidence>
<dbReference type="InterPro" id="IPR036188">
    <property type="entry name" value="FAD/NAD-bd_sf"/>
</dbReference>
<keyword evidence="4" id="KW-0874">Quinone</keyword>
<organism evidence="18 19">
    <name type="scientific">Parastrongyloides trichosuri</name>
    <name type="common">Possum-specific nematode worm</name>
    <dbReference type="NCBI Taxonomy" id="131310"/>
    <lineage>
        <taxon>Eukaryota</taxon>
        <taxon>Metazoa</taxon>
        <taxon>Ecdysozoa</taxon>
        <taxon>Nematoda</taxon>
        <taxon>Chromadorea</taxon>
        <taxon>Rhabditida</taxon>
        <taxon>Tylenchina</taxon>
        <taxon>Panagrolaimomorpha</taxon>
        <taxon>Strongyloidoidea</taxon>
        <taxon>Strongyloididae</taxon>
        <taxon>Parastrongyloides</taxon>
    </lineage>
</organism>
<sequence length="429" mass="48039">MKLSTHLLSNTQHFKLVILGGGSGGLSVGSYFSKILPKKSVAIVEPNDKHYYQPGFTLVGSGIGKLEQYTRDQGTLIPKNAIWIRQRVEELYPNKNVIETSDGEKISYDYLVIATGCQTRYDLIEGLEEALNNDTNVVSIYLPNYAEKTYKKLKEFKGGKALFTYPNTPVKCAGAPQKICYLFEDYQRKHGKRGNTEVSYNTTLPKIFGVDKYANSLMKHVNERDIILNTRKNLVKVDPLSNKATFEFLNDDGTSSGRFLEEEFSYLHVGAPCSPQHVMLRSAKRNEGLVDEKGWVNVDKFTLQSINYPNIFGIGDATNTPNAKTAAAVSSQFKCLKDNIKNAMEGKKLTSCYSGYGSCPLLVSYNKGILAEFDYNGVAETLPINQSNPSLLNYQLKVQFMPLLYWNALLKGYWEGPSVIRKICHLGMC</sequence>
<dbReference type="GO" id="GO:0106436">
    <property type="term" value="F:glutathione-dependent sulfide quinone oxidoreductase activity"/>
    <property type="evidence" value="ECO:0007669"/>
    <property type="project" value="UniProtKB-EC"/>
</dbReference>
<dbReference type="PRINTS" id="PR00368">
    <property type="entry name" value="FADPNR"/>
</dbReference>
<evidence type="ECO:0000256" key="10">
    <source>
        <dbReference type="ARBA" id="ARBA00052810"/>
    </source>
</evidence>
<keyword evidence="5" id="KW-0274">FAD</keyword>
<comment type="catalytic activity">
    <reaction evidence="9">
        <text>ubiquinone-10 + hydrogen sulfide + sulfite + 2 H(+) = ubiquinol-10 + thiosulfate</text>
        <dbReference type="Rhea" id="RHEA:38359"/>
        <dbReference type="ChEBI" id="CHEBI:15378"/>
        <dbReference type="ChEBI" id="CHEBI:17359"/>
        <dbReference type="ChEBI" id="CHEBI:29919"/>
        <dbReference type="ChEBI" id="CHEBI:33542"/>
        <dbReference type="ChEBI" id="CHEBI:46245"/>
        <dbReference type="ChEBI" id="CHEBI:64183"/>
    </reaction>
    <physiologicalReaction direction="left-to-right" evidence="9">
        <dbReference type="Rhea" id="RHEA:38360"/>
    </physiologicalReaction>
</comment>
<evidence type="ECO:0000259" key="17">
    <source>
        <dbReference type="Pfam" id="PF07992"/>
    </source>
</evidence>
<comment type="similarity">
    <text evidence="13">Belongs to the SQRD family.</text>
</comment>
<dbReference type="GO" id="GO:0071949">
    <property type="term" value="F:FAD binding"/>
    <property type="evidence" value="ECO:0007669"/>
    <property type="project" value="TreeGrafter"/>
</dbReference>
<dbReference type="GO" id="GO:0070221">
    <property type="term" value="P:sulfide oxidation, using sulfide:quinone oxidoreductase"/>
    <property type="evidence" value="ECO:0007669"/>
    <property type="project" value="TreeGrafter"/>
</dbReference>
<evidence type="ECO:0000313" key="19">
    <source>
        <dbReference type="WBParaSite" id="PTRK_0000081300.1"/>
    </source>
</evidence>
<dbReference type="Pfam" id="PF07992">
    <property type="entry name" value="Pyr_redox_2"/>
    <property type="match status" value="1"/>
</dbReference>
<evidence type="ECO:0000256" key="14">
    <source>
        <dbReference type="ARBA" id="ARBA00066447"/>
    </source>
</evidence>
<comment type="subcellular location">
    <subcellularLocation>
        <location evidence="2">Mitochondrion</location>
    </subcellularLocation>
</comment>
<dbReference type="InterPro" id="IPR023753">
    <property type="entry name" value="FAD/NAD-binding_dom"/>
</dbReference>
<dbReference type="STRING" id="131310.A0A0N4Z1R7"/>
<dbReference type="Gene3D" id="3.50.50.60">
    <property type="entry name" value="FAD/NAD(P)-binding domain"/>
    <property type="match status" value="2"/>
</dbReference>
<keyword evidence="18" id="KW-1185">Reference proteome</keyword>
<dbReference type="GO" id="GO:0070224">
    <property type="term" value="F:sulfide:quinone oxidoreductase activity"/>
    <property type="evidence" value="ECO:0007669"/>
    <property type="project" value="TreeGrafter"/>
</dbReference>
<dbReference type="GO" id="GO:0005739">
    <property type="term" value="C:mitochondrion"/>
    <property type="evidence" value="ECO:0007669"/>
    <property type="project" value="UniProtKB-SubCell"/>
</dbReference>
<evidence type="ECO:0000256" key="11">
    <source>
        <dbReference type="ARBA" id="ARBA00052986"/>
    </source>
</evidence>
<dbReference type="EC" id="1.8.5.8" evidence="14"/>
<dbReference type="Proteomes" id="UP000038045">
    <property type="component" value="Unplaced"/>
</dbReference>
<comment type="function">
    <text evidence="12">Catalyzes the oxidation of hydrogen sulfide with the help of a quinone, such as ubiquinone-10, giving rise to thiosulfate and ultimately to sulfane (molecular sulfur) atoms. Requires an additional electron acceptor; can use sulfite, sulfide or cyanide (in vitro). It is believed the in vivo electron acceptor is glutathione.</text>
</comment>
<keyword evidence="7" id="KW-0560">Oxidoreductase</keyword>
<evidence type="ECO:0000313" key="18">
    <source>
        <dbReference type="Proteomes" id="UP000038045"/>
    </source>
</evidence>
<feature type="domain" description="FAD/NAD(P)-binding" evidence="17">
    <location>
        <begin position="14"/>
        <end position="131"/>
    </location>
</feature>
<keyword evidence="3" id="KW-0285">Flavoprotein</keyword>
<evidence type="ECO:0000256" key="3">
    <source>
        <dbReference type="ARBA" id="ARBA00022630"/>
    </source>
</evidence>
<comment type="catalytic activity">
    <reaction evidence="11">
        <text>a quinone + hydrogen sulfide + glutathione + H(+) = S-sulfanylglutathione + a quinol</text>
        <dbReference type="Rhea" id="RHEA:55156"/>
        <dbReference type="ChEBI" id="CHEBI:15378"/>
        <dbReference type="ChEBI" id="CHEBI:24646"/>
        <dbReference type="ChEBI" id="CHEBI:29919"/>
        <dbReference type="ChEBI" id="CHEBI:57925"/>
        <dbReference type="ChEBI" id="CHEBI:58905"/>
        <dbReference type="ChEBI" id="CHEBI:132124"/>
        <dbReference type="EC" id="1.8.5.8"/>
    </reaction>
    <physiologicalReaction direction="left-to-right" evidence="11">
        <dbReference type="Rhea" id="RHEA:55157"/>
    </physiologicalReaction>
</comment>
<name>A0A0N4Z1R7_PARTI</name>
<evidence type="ECO:0000256" key="13">
    <source>
        <dbReference type="ARBA" id="ARBA00060891"/>
    </source>
</evidence>